<evidence type="ECO:0000256" key="8">
    <source>
        <dbReference type="ARBA" id="ARBA00022989"/>
    </source>
</evidence>
<keyword evidence="4 12" id="KW-0808">Transferase</keyword>
<keyword evidence="16" id="KW-1185">Reference proteome</keyword>
<dbReference type="EC" id="2.7.8.13" evidence="12 13"/>
<dbReference type="GO" id="GO:0051992">
    <property type="term" value="F:UDP-N-acetylmuramoyl-L-alanyl-D-glutamyl-meso-2,6-diaminopimelyl-D-alanyl-D-alanine:undecaprenyl-phosphate transferase activity"/>
    <property type="evidence" value="ECO:0007669"/>
    <property type="project" value="RHEA"/>
</dbReference>
<dbReference type="GO" id="GO:0008963">
    <property type="term" value="F:phospho-N-acetylmuramoyl-pentapeptide-transferase activity"/>
    <property type="evidence" value="ECO:0007669"/>
    <property type="project" value="UniProtKB-UniRule"/>
</dbReference>
<feature type="transmembrane region" description="Helical" evidence="12">
    <location>
        <begin position="75"/>
        <end position="93"/>
    </location>
</feature>
<feature type="transmembrane region" description="Helical" evidence="12">
    <location>
        <begin position="270"/>
        <end position="289"/>
    </location>
</feature>
<dbReference type="NCBIfam" id="TIGR00445">
    <property type="entry name" value="mraY"/>
    <property type="match status" value="1"/>
</dbReference>
<feature type="transmembrane region" description="Helical" evidence="12">
    <location>
        <begin position="20"/>
        <end position="43"/>
    </location>
</feature>
<sequence length="436" mass="48624">MLYELFSWLKQEFNMPGAGMFQFLTFRIAMAVLLSLVIATVYGKRLILFLQKKQIGETVRELGLQGEHQKKGTPTMGGLIILLSILIPTLLFANLDKVYIRLMVLCTVWLGMIGFLDDYFKIKARRAALQKGESYKKKDSDGLAGISKIIGQVGLGIIIGTTLYFSNAVTVEREIIATSAVQLQQGERLAKDTNVIVRNINGVERRYVKVKTPITTIPFVKNHEFNYSKLISWMGEGAEKYTWIIYILIVTFIITAVSNGANITDGLDGLAAGVSAIIGVALGVFIYVSGNYVLADYLNVMYIPNLGELSIFVGAFVGACIGFLWYNVYPAQVFMGDTGSLALGGIIASLAIIVRKELLIPIFCGVFLVELVSVMLQVSYFKYTKKKYGEGKRIFLMSPLHHHYQKKGFHENKIAIRFWIVTVLCVVMSILTLKMR</sequence>
<evidence type="ECO:0000256" key="5">
    <source>
        <dbReference type="ARBA" id="ARBA00022692"/>
    </source>
</evidence>
<dbReference type="Pfam" id="PF10555">
    <property type="entry name" value="MraY_sig1"/>
    <property type="match status" value="1"/>
</dbReference>
<dbReference type="GO" id="GO:0008360">
    <property type="term" value="P:regulation of cell shape"/>
    <property type="evidence" value="ECO:0007669"/>
    <property type="project" value="UniProtKB-KW"/>
</dbReference>
<evidence type="ECO:0000256" key="9">
    <source>
        <dbReference type="ARBA" id="ARBA00023136"/>
    </source>
</evidence>
<evidence type="ECO:0000256" key="6">
    <source>
        <dbReference type="ARBA" id="ARBA00022960"/>
    </source>
</evidence>
<comment type="similarity">
    <text evidence="2 12">Belongs to the glycosyltransferase 4 family. MraY subfamily.</text>
</comment>
<keyword evidence="7 12" id="KW-0573">Peptidoglycan synthesis</keyword>
<evidence type="ECO:0000256" key="13">
    <source>
        <dbReference type="NCBIfam" id="TIGR00445"/>
    </source>
</evidence>
<dbReference type="InterPro" id="IPR000715">
    <property type="entry name" value="Glycosyl_transferase_4"/>
</dbReference>
<evidence type="ECO:0000256" key="7">
    <source>
        <dbReference type="ARBA" id="ARBA00022984"/>
    </source>
</evidence>
<reference evidence="15 16" key="1">
    <citation type="submission" date="2019-03" db="EMBL/GenBank/DDBJ databases">
        <title>Genomic Encyclopedia of Archaeal and Bacterial Type Strains, Phase II (KMG-II): from individual species to whole genera.</title>
        <authorList>
            <person name="Goeker M."/>
        </authorList>
    </citation>
    <scope>NUCLEOTIDE SEQUENCE [LARGE SCALE GENOMIC DNA]</scope>
    <source>
        <strain evidence="15 16">DSM 28323</strain>
    </source>
</reference>
<dbReference type="GO" id="GO:0051301">
    <property type="term" value="P:cell division"/>
    <property type="evidence" value="ECO:0007669"/>
    <property type="project" value="UniProtKB-KW"/>
</dbReference>
<keyword evidence="5 12" id="KW-0812">Transmembrane</keyword>
<keyword evidence="11 12" id="KW-0961">Cell wall biogenesis/degradation</keyword>
<comment type="function">
    <text evidence="12">Catalyzes the initial step of the lipid cycle reactions in the biosynthesis of the cell wall peptidoglycan: transfers peptidoglycan precursor phospho-MurNAc-pentapeptide from UDP-MurNAc-pentapeptide onto the lipid carrier undecaprenyl phosphate, yielding undecaprenyl-pyrophosphoryl-MurNAc-pentapeptide, known as lipid I.</text>
</comment>
<keyword evidence="10 12" id="KW-0131">Cell cycle</keyword>
<comment type="cofactor">
    <cofactor evidence="12 14">
        <name>Mg(2+)</name>
        <dbReference type="ChEBI" id="CHEBI:18420"/>
    </cofactor>
</comment>
<evidence type="ECO:0000256" key="4">
    <source>
        <dbReference type="ARBA" id="ARBA00022679"/>
    </source>
</evidence>
<protein>
    <recommendedName>
        <fullName evidence="12 13">Phospho-N-acetylmuramoyl-pentapeptide-transferase</fullName>
        <ecNumber evidence="12 13">2.7.8.13</ecNumber>
    </recommendedName>
    <alternativeName>
        <fullName evidence="12">UDP-MurNAc-pentapeptide phosphotransferase</fullName>
    </alternativeName>
</protein>
<dbReference type="PROSITE" id="PS01348">
    <property type="entry name" value="MRAY_2"/>
    <property type="match status" value="1"/>
</dbReference>
<proteinExistence type="inferred from homology"/>
<keyword evidence="12" id="KW-1003">Cell membrane</keyword>
<keyword evidence="12 14" id="KW-0460">Magnesium</keyword>
<evidence type="ECO:0000256" key="2">
    <source>
        <dbReference type="ARBA" id="ARBA00005583"/>
    </source>
</evidence>
<keyword evidence="3 12" id="KW-0132">Cell division</keyword>
<feature type="binding site" evidence="14">
    <location>
        <position position="337"/>
    </location>
    <ligand>
        <name>Mg(2+)</name>
        <dbReference type="ChEBI" id="CHEBI:18420"/>
    </ligand>
</feature>
<dbReference type="HAMAP" id="MF_00038">
    <property type="entry name" value="MraY"/>
    <property type="match status" value="1"/>
</dbReference>
<evidence type="ECO:0000256" key="14">
    <source>
        <dbReference type="PIRSR" id="PIRSR600715-1"/>
    </source>
</evidence>
<keyword evidence="12 14" id="KW-0479">Metal-binding</keyword>
<dbReference type="RefSeq" id="WP_133474835.1">
    <property type="nucleotide sequence ID" value="NZ_SNWP01000011.1"/>
</dbReference>
<dbReference type="Pfam" id="PF00953">
    <property type="entry name" value="Glycos_transf_4"/>
    <property type="match status" value="1"/>
</dbReference>
<accession>A0A4R6IWA3</accession>
<keyword evidence="8 12" id="KW-1133">Transmembrane helix</keyword>
<dbReference type="PANTHER" id="PTHR22926:SF5">
    <property type="entry name" value="PHOSPHO-N-ACETYLMURAMOYL-PENTAPEPTIDE-TRANSFERASE HOMOLOG"/>
    <property type="match status" value="1"/>
</dbReference>
<feature type="transmembrane region" description="Helical" evidence="12">
    <location>
        <begin position="243"/>
        <end position="263"/>
    </location>
</feature>
<dbReference type="GO" id="GO:0046872">
    <property type="term" value="F:metal ion binding"/>
    <property type="evidence" value="ECO:0007669"/>
    <property type="project" value="UniProtKB-KW"/>
</dbReference>
<evidence type="ECO:0000313" key="15">
    <source>
        <dbReference type="EMBL" id="TDO26964.1"/>
    </source>
</evidence>
<evidence type="ECO:0000256" key="10">
    <source>
        <dbReference type="ARBA" id="ARBA00023306"/>
    </source>
</evidence>
<comment type="pathway">
    <text evidence="12">Cell wall biogenesis; peptidoglycan biosynthesis.</text>
</comment>
<keyword evidence="9 12" id="KW-0472">Membrane</keyword>
<comment type="catalytic activity">
    <reaction evidence="12">
        <text>UDP-N-acetyl-alpha-D-muramoyl-L-alanyl-gamma-D-glutamyl-meso-2,6-diaminopimeloyl-D-alanyl-D-alanine + di-trans,octa-cis-undecaprenyl phosphate = di-trans,octa-cis-undecaprenyl diphospho-N-acetyl-alpha-D-muramoyl-L-alanyl-D-glutamyl-meso-2,6-diaminopimeloyl-D-alanyl-D-alanine + UMP</text>
        <dbReference type="Rhea" id="RHEA:28386"/>
        <dbReference type="ChEBI" id="CHEBI:57865"/>
        <dbReference type="ChEBI" id="CHEBI:60392"/>
        <dbReference type="ChEBI" id="CHEBI:61386"/>
        <dbReference type="ChEBI" id="CHEBI:61387"/>
        <dbReference type="EC" id="2.7.8.13"/>
    </reaction>
</comment>
<name>A0A4R6IWA3_9BACT</name>
<dbReference type="PANTHER" id="PTHR22926">
    <property type="entry name" value="PHOSPHO-N-ACETYLMURAMOYL-PENTAPEPTIDE-TRANSFERASE"/>
    <property type="match status" value="1"/>
</dbReference>
<dbReference type="Proteomes" id="UP000295741">
    <property type="component" value="Unassembled WGS sequence"/>
</dbReference>
<dbReference type="CDD" id="cd06852">
    <property type="entry name" value="GT_MraY"/>
    <property type="match status" value="1"/>
</dbReference>
<dbReference type="GO" id="GO:0005886">
    <property type="term" value="C:plasma membrane"/>
    <property type="evidence" value="ECO:0007669"/>
    <property type="project" value="UniProtKB-SubCell"/>
</dbReference>
<feature type="transmembrane region" description="Helical" evidence="12">
    <location>
        <begin position="333"/>
        <end position="354"/>
    </location>
</feature>
<comment type="caution">
    <text evidence="15">The sequence shown here is derived from an EMBL/GenBank/DDBJ whole genome shotgun (WGS) entry which is preliminary data.</text>
</comment>
<feature type="transmembrane region" description="Helical" evidence="12">
    <location>
        <begin position="414"/>
        <end position="433"/>
    </location>
</feature>
<gene>
    <name evidence="12" type="primary">mraY</name>
    <name evidence="15" type="ORF">BC659_2279</name>
</gene>
<evidence type="ECO:0000256" key="11">
    <source>
        <dbReference type="ARBA" id="ARBA00023316"/>
    </source>
</evidence>
<feature type="transmembrane region" description="Helical" evidence="12">
    <location>
        <begin position="99"/>
        <end position="120"/>
    </location>
</feature>
<dbReference type="EMBL" id="SNWP01000011">
    <property type="protein sequence ID" value="TDO26964.1"/>
    <property type="molecule type" value="Genomic_DNA"/>
</dbReference>
<feature type="binding site" evidence="14">
    <location>
        <position position="262"/>
    </location>
    <ligand>
        <name>Mg(2+)</name>
        <dbReference type="ChEBI" id="CHEBI:18420"/>
    </ligand>
</feature>
<dbReference type="AlphaFoldDB" id="A0A4R6IWA3"/>
<dbReference type="InterPro" id="IPR003524">
    <property type="entry name" value="PNAcMuramoyl-5peptid_Trfase"/>
</dbReference>
<dbReference type="UniPathway" id="UPA00219"/>
<dbReference type="InterPro" id="IPR018480">
    <property type="entry name" value="PNAcMuramoyl-5peptid_Trfase_CS"/>
</dbReference>
<comment type="subcellular location">
    <subcellularLocation>
        <location evidence="12">Cell membrane</location>
        <topology evidence="12">Multi-pass membrane protein</topology>
    </subcellularLocation>
    <subcellularLocation>
        <location evidence="1">Membrane</location>
        <topology evidence="1">Multi-pass membrane protein</topology>
    </subcellularLocation>
</comment>
<evidence type="ECO:0000256" key="1">
    <source>
        <dbReference type="ARBA" id="ARBA00004141"/>
    </source>
</evidence>
<evidence type="ECO:0000256" key="3">
    <source>
        <dbReference type="ARBA" id="ARBA00022618"/>
    </source>
</evidence>
<dbReference type="PROSITE" id="PS01347">
    <property type="entry name" value="MRAY_1"/>
    <property type="match status" value="1"/>
</dbReference>
<feature type="transmembrane region" description="Helical" evidence="12">
    <location>
        <begin position="360"/>
        <end position="383"/>
    </location>
</feature>
<evidence type="ECO:0000313" key="16">
    <source>
        <dbReference type="Proteomes" id="UP000295741"/>
    </source>
</evidence>
<dbReference type="GO" id="GO:0009252">
    <property type="term" value="P:peptidoglycan biosynthetic process"/>
    <property type="evidence" value="ECO:0007669"/>
    <property type="project" value="UniProtKB-UniRule"/>
</dbReference>
<evidence type="ECO:0000256" key="12">
    <source>
        <dbReference type="HAMAP-Rule" id="MF_00038"/>
    </source>
</evidence>
<dbReference type="GO" id="GO:0071555">
    <property type="term" value="P:cell wall organization"/>
    <property type="evidence" value="ECO:0007669"/>
    <property type="project" value="UniProtKB-KW"/>
</dbReference>
<organism evidence="15 16">
    <name type="scientific">Sediminibacterium goheungense</name>
    <dbReference type="NCBI Taxonomy" id="1086393"/>
    <lineage>
        <taxon>Bacteria</taxon>
        <taxon>Pseudomonadati</taxon>
        <taxon>Bacteroidota</taxon>
        <taxon>Chitinophagia</taxon>
        <taxon>Chitinophagales</taxon>
        <taxon>Chitinophagaceae</taxon>
        <taxon>Sediminibacterium</taxon>
    </lineage>
</organism>
<dbReference type="OrthoDB" id="9805475at2"/>
<keyword evidence="6 12" id="KW-0133">Cell shape</keyword>
<feature type="transmembrane region" description="Helical" evidence="12">
    <location>
        <begin position="309"/>
        <end position="326"/>
    </location>
</feature>